<evidence type="ECO:0000256" key="4">
    <source>
        <dbReference type="ARBA" id="ARBA00022741"/>
    </source>
</evidence>
<sequence length="1319" mass="148529">MAVVLDALASYIQNMLTQMAKEEVDMLLGVSVEIDNLGAKLGDLKNFLADADRRNVTDRSVRAWVRELRDAMYDATDILDLCQLKALERGSSSSLATGCLNPLLFCMRNPVFAHDIGSRIKKLNKRLDAIKKNSATFSFINLGSYEDRGGKAETPSRLANRETSAQLDRSSVVGEQIEVDTRKLVEMLTEDPGTTTATHEAMTKDFSVAEILKRAIIEAGGDHHAAGNAKATLQRTLQNALDGHKTILVMDDVWDDKAWGDVLKTPFVNAVGGGSRVLVTTRHDLVARAMKAREPYHHVDKLDPKDAWSLLKKQVIRNGDNEPLIDMLEDIGMKIIEKCDCLPLAIKVMGGLLCKKMARRGDWERVLNDAIWSVSGMPEELNYAIYLSYEDLHPSLKQCFLHYSLIPNESTVFFVDDIVSMWISEGFVEGNSDELEELAMEYYNELILRSLIEPDLLYVDQWVCNMHDVVRSFAQYVARDEALVARKGQIDVGELNSKRIIRLSLETEELEWSTLQPQKSLRTLLVAGHIGIKVGNSLGAFPSLRTLHIDSTNFDVVAESLCQLKHLRYFSVTDPNMSKLPVNIGNMKFLQYISLDSCKNLAKLPRSIGKLQQLRYLSLMGTNIHFIPRGFSVSTSLRKLFGFPAHMDGNWCSLQVLEPLSRLMGLSIYGLEGVSSSSFAAKARLGEKVHLSYLELSCTSRLKDDTQLVKEDDEGFSEEEQQRIVEVFDELRPPPCLDALEIEGFFGRCFPRWMGPMAAVPLENLRILAMDDLPCCTELPNGLCRLPCLELLQICRATAIERVGLEFLQPHHHHTHQLTDVFPRLHDLTLTEMVEWEEWEWEENVRAMPLLEEFLLESCKLRCIPVGLSSHARSLKRLYVHDVQHLSTLENFAAVVELEAYDNPDLTRIAHFPRLWKLDISGCQKLKALEGLPALERLEMTDYNMVTLPAYLKDVNPKHLQIDCTLPLLSSIAAGKSSHEWDKFNHIRQVKVYANDGDIEKKWYVLYTRDPFKLETNVVNISDSVGWSDTVKFRTAPAAGSDELSFVIYGDMGKAPLGPSVEHYIQPGSVSVAKAVAKEIQTGNVDSIFHIGDISYATGFLVEWDFFLHLITPLASQVPYMTAIGGECEVAYESYFPMPAVSKDKPWYSIEQGTVHFIVMSTEHEWSEKHRPMYSSYGVILPNVDSNFVASVEPLLLNYQVDLVFFGHVHNYERTCAVYQGNCKGMPTSDKSGIDVYDNNNYTAPVHVIVGVGGFSLDNFPNKGEAWSLSRISEFGYGKVHATRTDMLVQVNTPNSQQMLKKKHHFSFKNGSAFAWKSE</sequence>
<dbReference type="InterPro" id="IPR058922">
    <property type="entry name" value="WHD_DRP"/>
</dbReference>
<name>A0A3L6GBG4_MAIZE</name>
<comment type="similarity">
    <text evidence="1">Belongs to the disease resistance NB-LRR family.</text>
</comment>
<dbReference type="Gene3D" id="1.10.10.10">
    <property type="entry name" value="Winged helix-like DNA-binding domain superfamily/Winged helix DNA-binding domain"/>
    <property type="match status" value="1"/>
</dbReference>
<evidence type="ECO:0000259" key="10">
    <source>
        <dbReference type="Pfam" id="PF14008"/>
    </source>
</evidence>
<dbReference type="EMBL" id="NCVQ01000002">
    <property type="protein sequence ID" value="PWZ45716.1"/>
    <property type="molecule type" value="Genomic_DNA"/>
</dbReference>
<dbReference type="InterPro" id="IPR041118">
    <property type="entry name" value="Rx_N"/>
</dbReference>
<dbReference type="GO" id="GO:0006952">
    <property type="term" value="P:defense response"/>
    <property type="evidence" value="ECO:0007669"/>
    <property type="project" value="UniProtKB-KW"/>
</dbReference>
<dbReference type="InterPro" id="IPR055414">
    <property type="entry name" value="LRR_R13L4/SHOC2-like"/>
</dbReference>
<feature type="domain" description="Disease resistance protein winged helix" evidence="12">
    <location>
        <begin position="412"/>
        <end position="473"/>
    </location>
</feature>
<keyword evidence="5" id="KW-0611">Plant defense</keyword>
<dbReference type="ExpressionAtlas" id="A0A3L6GBG4">
    <property type="expression patterns" value="baseline and differential"/>
</dbReference>
<evidence type="ECO:0000313" key="14">
    <source>
        <dbReference type="EMBL" id="PWZ45716.1"/>
    </source>
</evidence>
<dbReference type="SUPFAM" id="SSF56300">
    <property type="entry name" value="Metallo-dependent phosphatases"/>
    <property type="match status" value="1"/>
</dbReference>
<dbReference type="Gene3D" id="1.20.5.4130">
    <property type="match status" value="1"/>
</dbReference>
<dbReference type="Pfam" id="PF14008">
    <property type="entry name" value="Metallophos_C"/>
    <property type="match status" value="1"/>
</dbReference>
<keyword evidence="7" id="KW-0325">Glycoprotein</keyword>
<feature type="domain" description="Purple acid phosphatase C-terminal" evidence="10">
    <location>
        <begin position="1244"/>
        <end position="1291"/>
    </location>
</feature>
<dbReference type="Pfam" id="PF00149">
    <property type="entry name" value="Metallophos"/>
    <property type="match status" value="1"/>
</dbReference>
<reference evidence="14" key="1">
    <citation type="journal article" date="2018" name="Nat. Genet.">
        <title>Extensive intraspecific gene order and gene structural variations between Mo17 and other maize genomes.</title>
        <authorList>
            <person name="Sun S."/>
            <person name="Zhou Y."/>
            <person name="Chen J."/>
            <person name="Shi J."/>
            <person name="Zhao H."/>
            <person name="Zhao H."/>
            <person name="Song W."/>
            <person name="Zhang M."/>
            <person name="Cui Y."/>
            <person name="Dong X."/>
            <person name="Liu H."/>
            <person name="Ma X."/>
            <person name="Jiao Y."/>
            <person name="Wang B."/>
            <person name="Wei X."/>
            <person name="Stein J.C."/>
            <person name="Glaubitz J.C."/>
            <person name="Lu F."/>
            <person name="Yu G."/>
            <person name="Liang C."/>
            <person name="Fengler K."/>
            <person name="Li B."/>
            <person name="Rafalski A."/>
            <person name="Schnable P.S."/>
            <person name="Ware D.H."/>
            <person name="Buckler E.S."/>
            <person name="Lai J."/>
        </authorList>
    </citation>
    <scope>NUCLEOTIDE SEQUENCE [LARGE SCALE GENOMIC DNA]</scope>
    <source>
        <tissue evidence="14">Seedling</tissue>
    </source>
</reference>
<dbReference type="InterPro" id="IPR042197">
    <property type="entry name" value="Apaf_helical"/>
</dbReference>
<dbReference type="Gene3D" id="3.40.50.300">
    <property type="entry name" value="P-loop containing nucleotide triphosphate hydrolases"/>
    <property type="match status" value="1"/>
</dbReference>
<feature type="domain" description="Calcineurin-like phosphoesterase" evidence="8">
    <location>
        <begin position="1046"/>
        <end position="1212"/>
    </location>
</feature>
<feature type="domain" description="Disease resistance N-terminal" evidence="11">
    <location>
        <begin position="13"/>
        <end position="94"/>
    </location>
</feature>
<dbReference type="PANTHER" id="PTHR45778:SF3">
    <property type="entry name" value="PURPLE ACID PHOSPHATASE"/>
    <property type="match status" value="1"/>
</dbReference>
<evidence type="ECO:0000259" key="11">
    <source>
        <dbReference type="Pfam" id="PF18052"/>
    </source>
</evidence>
<evidence type="ECO:0000256" key="6">
    <source>
        <dbReference type="ARBA" id="ARBA00023054"/>
    </source>
</evidence>
<dbReference type="Gene3D" id="3.80.10.10">
    <property type="entry name" value="Ribonuclease Inhibitor"/>
    <property type="match status" value="1"/>
</dbReference>
<dbReference type="InterPro" id="IPR002182">
    <property type="entry name" value="NB-ARC"/>
</dbReference>
<evidence type="ECO:0000256" key="2">
    <source>
        <dbReference type="ARBA" id="ARBA00022614"/>
    </source>
</evidence>
<accession>A0A3L6GBG4</accession>
<dbReference type="Pfam" id="PF00931">
    <property type="entry name" value="NB-ARC"/>
    <property type="match status" value="1"/>
</dbReference>
<dbReference type="InterPro" id="IPR004843">
    <property type="entry name" value="Calcineurin-like_PHP"/>
</dbReference>
<evidence type="ECO:0000256" key="1">
    <source>
        <dbReference type="ARBA" id="ARBA00008894"/>
    </source>
</evidence>
<evidence type="ECO:0000259" key="13">
    <source>
        <dbReference type="Pfam" id="PF23598"/>
    </source>
</evidence>
<dbReference type="InterPro" id="IPR029052">
    <property type="entry name" value="Metallo-depent_PP-like"/>
</dbReference>
<dbReference type="GO" id="GO:0051707">
    <property type="term" value="P:response to other organism"/>
    <property type="evidence" value="ECO:0007669"/>
    <property type="project" value="UniProtKB-ARBA"/>
</dbReference>
<dbReference type="InterPro" id="IPR025733">
    <property type="entry name" value="PAPs_C"/>
</dbReference>
<dbReference type="PANTHER" id="PTHR45778">
    <property type="entry name" value="PURPLE ACID PHOSPHATASE-RELATED"/>
    <property type="match status" value="1"/>
</dbReference>
<keyword evidence="4" id="KW-0547">Nucleotide-binding</keyword>
<dbReference type="Gene3D" id="3.60.21.10">
    <property type="match status" value="2"/>
</dbReference>
<keyword evidence="6" id="KW-0175">Coiled coil</keyword>
<dbReference type="Pfam" id="PF23559">
    <property type="entry name" value="WHD_DRP"/>
    <property type="match status" value="1"/>
</dbReference>
<gene>
    <name evidence="14" type="primary">RGA4_1</name>
    <name evidence="14" type="ORF">Zm00014a_021473</name>
</gene>
<dbReference type="PRINTS" id="PR00364">
    <property type="entry name" value="DISEASERSIST"/>
</dbReference>
<dbReference type="SUPFAM" id="SSF52540">
    <property type="entry name" value="P-loop containing nucleoside triphosphate hydrolases"/>
    <property type="match status" value="1"/>
</dbReference>
<protein>
    <submittedName>
        <fullName evidence="14">Putative disease resistance protein RGA4</fullName>
    </submittedName>
</protein>
<dbReference type="InterPro" id="IPR041792">
    <property type="entry name" value="MPP_PAP"/>
</dbReference>
<organism evidence="14">
    <name type="scientific">Zea mays</name>
    <name type="common">Maize</name>
    <dbReference type="NCBI Taxonomy" id="4577"/>
    <lineage>
        <taxon>Eukaryota</taxon>
        <taxon>Viridiplantae</taxon>
        <taxon>Streptophyta</taxon>
        <taxon>Embryophyta</taxon>
        <taxon>Tracheophyta</taxon>
        <taxon>Spermatophyta</taxon>
        <taxon>Magnoliopsida</taxon>
        <taxon>Liliopsida</taxon>
        <taxon>Poales</taxon>
        <taxon>Poaceae</taxon>
        <taxon>PACMAD clade</taxon>
        <taxon>Panicoideae</taxon>
        <taxon>Andropogonodae</taxon>
        <taxon>Andropogoneae</taxon>
        <taxon>Tripsacinae</taxon>
        <taxon>Zea</taxon>
    </lineage>
</organism>
<dbReference type="CDD" id="cd00839">
    <property type="entry name" value="MPP_PAPs"/>
    <property type="match status" value="1"/>
</dbReference>
<dbReference type="Pfam" id="PF23598">
    <property type="entry name" value="LRR_14"/>
    <property type="match status" value="1"/>
</dbReference>
<dbReference type="GO" id="GO:0043531">
    <property type="term" value="F:ADP binding"/>
    <property type="evidence" value="ECO:0007669"/>
    <property type="project" value="InterPro"/>
</dbReference>
<dbReference type="InterPro" id="IPR036388">
    <property type="entry name" value="WH-like_DNA-bd_sf"/>
</dbReference>
<dbReference type="Pfam" id="PF18052">
    <property type="entry name" value="Rx_N"/>
    <property type="match status" value="1"/>
</dbReference>
<dbReference type="Proteomes" id="UP000251960">
    <property type="component" value="Chromosome 10"/>
</dbReference>
<comment type="caution">
    <text evidence="14">The sequence shown here is derived from an EMBL/GenBank/DDBJ whole genome shotgun (WGS) entry which is preliminary data.</text>
</comment>
<keyword evidence="2" id="KW-0433">Leucine-rich repeat</keyword>
<evidence type="ECO:0000259" key="12">
    <source>
        <dbReference type="Pfam" id="PF23559"/>
    </source>
</evidence>
<proteinExistence type="inferred from homology"/>
<dbReference type="GO" id="GO:0016787">
    <property type="term" value="F:hydrolase activity"/>
    <property type="evidence" value="ECO:0007669"/>
    <property type="project" value="InterPro"/>
</dbReference>
<feature type="domain" description="Disease resistance R13L4/SHOC-2-like LRR" evidence="13">
    <location>
        <begin position="522"/>
        <end position="894"/>
    </location>
</feature>
<evidence type="ECO:0000256" key="3">
    <source>
        <dbReference type="ARBA" id="ARBA00022737"/>
    </source>
</evidence>
<dbReference type="InterPro" id="IPR038005">
    <property type="entry name" value="RX-like_CC"/>
</dbReference>
<dbReference type="Gene3D" id="1.10.8.430">
    <property type="entry name" value="Helical domain of apoptotic protease-activating factors"/>
    <property type="match status" value="1"/>
</dbReference>
<evidence type="ECO:0000256" key="7">
    <source>
        <dbReference type="ARBA" id="ARBA00023180"/>
    </source>
</evidence>
<dbReference type="CDD" id="cd14798">
    <property type="entry name" value="RX-CC_like"/>
    <property type="match status" value="1"/>
</dbReference>
<keyword evidence="3" id="KW-0677">Repeat</keyword>
<dbReference type="SUPFAM" id="SSF52058">
    <property type="entry name" value="L domain-like"/>
    <property type="match status" value="1"/>
</dbReference>
<dbReference type="InterPro" id="IPR032675">
    <property type="entry name" value="LRR_dom_sf"/>
</dbReference>
<feature type="domain" description="NB-ARC" evidence="9">
    <location>
        <begin position="203"/>
        <end position="318"/>
    </location>
</feature>
<evidence type="ECO:0000259" key="9">
    <source>
        <dbReference type="Pfam" id="PF00931"/>
    </source>
</evidence>
<evidence type="ECO:0000259" key="8">
    <source>
        <dbReference type="Pfam" id="PF00149"/>
    </source>
</evidence>
<evidence type="ECO:0000256" key="5">
    <source>
        <dbReference type="ARBA" id="ARBA00022821"/>
    </source>
</evidence>
<dbReference type="InterPro" id="IPR027417">
    <property type="entry name" value="P-loop_NTPase"/>
</dbReference>